<dbReference type="RefSeq" id="WP_089356364.1">
    <property type="nucleotide sequence ID" value="NZ_FZPD01000003.1"/>
</dbReference>
<evidence type="ECO:0000259" key="1">
    <source>
        <dbReference type="Pfam" id="PF09345"/>
    </source>
</evidence>
<keyword evidence="3" id="KW-1185">Reference proteome</keyword>
<dbReference type="OrthoDB" id="5297629at2"/>
<dbReference type="Proteomes" id="UP000198393">
    <property type="component" value="Unassembled WGS sequence"/>
</dbReference>
<protein>
    <recommendedName>
        <fullName evidence="1">SiaC family regulatory phosphoprotein domain-containing protein</fullName>
    </recommendedName>
</protein>
<accession>A0A239IDL5</accession>
<dbReference type="Pfam" id="PF09345">
    <property type="entry name" value="SiaC"/>
    <property type="match status" value="1"/>
</dbReference>
<dbReference type="InterPro" id="IPR018530">
    <property type="entry name" value="SiaC"/>
</dbReference>
<dbReference type="AlphaFoldDB" id="A0A239IDL5"/>
<proteinExistence type="predicted"/>
<organism evidence="2 3">
    <name type="scientific">Ekhidna lutea</name>
    <dbReference type="NCBI Taxonomy" id="447679"/>
    <lineage>
        <taxon>Bacteria</taxon>
        <taxon>Pseudomonadati</taxon>
        <taxon>Bacteroidota</taxon>
        <taxon>Cytophagia</taxon>
        <taxon>Cytophagales</taxon>
        <taxon>Reichenbachiellaceae</taxon>
        <taxon>Ekhidna</taxon>
    </lineage>
</organism>
<name>A0A239IDL5_EKHLU</name>
<feature type="domain" description="SiaC family regulatory phosphoprotein" evidence="1">
    <location>
        <begin position="8"/>
        <end position="123"/>
    </location>
</feature>
<evidence type="ECO:0000313" key="2">
    <source>
        <dbReference type="EMBL" id="SNS91661.1"/>
    </source>
</evidence>
<reference evidence="2 3" key="1">
    <citation type="submission" date="2017-06" db="EMBL/GenBank/DDBJ databases">
        <authorList>
            <person name="Kim H.J."/>
            <person name="Triplett B.A."/>
        </authorList>
    </citation>
    <scope>NUCLEOTIDE SEQUENCE [LARGE SCALE GENOMIC DNA]</scope>
    <source>
        <strain evidence="2 3">DSM 19307</strain>
    </source>
</reference>
<dbReference type="EMBL" id="FZPD01000003">
    <property type="protein sequence ID" value="SNS91661.1"/>
    <property type="molecule type" value="Genomic_DNA"/>
</dbReference>
<sequence>MKESYIREATRTTPYACVNFQAGKIELQGRSSPENTMEFYEPFIRAITMIGKLNKEKIEADFKLMYFNTSSARCIYLIVKQLKRLEDSGKNVVINWYAEEDDEDMLETGMDFQDIVDINFNIIMTKSTDEYV</sequence>
<evidence type="ECO:0000313" key="3">
    <source>
        <dbReference type="Proteomes" id="UP000198393"/>
    </source>
</evidence>
<gene>
    <name evidence="2" type="ORF">SAMN05421640_1617</name>
</gene>